<accession>A0ABU7A3W2</accession>
<sequence length="102" mass="11897">MAPPNYCTTSSSKVAKQPSQRDHHHVCQYNVHFLKYCVLCQKKLPKSPTFQKVTLLSCESTEYFSKGLDDHQDVYVKRNGFGTLFRLIDVNYFVSHLFLNFM</sequence>
<protein>
    <recommendedName>
        <fullName evidence="3">Peptide-methionine (S)-S-oxide reductase</fullName>
    </recommendedName>
</protein>
<keyword evidence="2" id="KW-1185">Reference proteome</keyword>
<evidence type="ECO:0008006" key="3">
    <source>
        <dbReference type="Google" id="ProtNLM"/>
    </source>
</evidence>
<reference evidence="1 2" key="1">
    <citation type="submission" date="2021-07" db="EMBL/GenBank/DDBJ databases">
        <authorList>
            <person name="Palmer J.M."/>
        </authorList>
    </citation>
    <scope>NUCLEOTIDE SEQUENCE [LARGE SCALE GENOMIC DNA]</scope>
    <source>
        <strain evidence="1 2">AT_MEX2019</strain>
        <tissue evidence="1">Muscle</tissue>
    </source>
</reference>
<name>A0ABU7A3W2_9TELE</name>
<dbReference type="EMBL" id="JAHUTI010000940">
    <property type="protein sequence ID" value="MED6232553.1"/>
    <property type="molecule type" value="Genomic_DNA"/>
</dbReference>
<dbReference type="Proteomes" id="UP001345963">
    <property type="component" value="Unassembled WGS sequence"/>
</dbReference>
<evidence type="ECO:0000313" key="1">
    <source>
        <dbReference type="EMBL" id="MED6232553.1"/>
    </source>
</evidence>
<comment type="caution">
    <text evidence="1">The sequence shown here is derived from an EMBL/GenBank/DDBJ whole genome shotgun (WGS) entry which is preliminary data.</text>
</comment>
<evidence type="ECO:0000313" key="2">
    <source>
        <dbReference type="Proteomes" id="UP001345963"/>
    </source>
</evidence>
<proteinExistence type="predicted"/>
<gene>
    <name evidence="1" type="ORF">ATANTOWER_032254</name>
</gene>
<organism evidence="1 2">
    <name type="scientific">Ataeniobius toweri</name>
    <dbReference type="NCBI Taxonomy" id="208326"/>
    <lineage>
        <taxon>Eukaryota</taxon>
        <taxon>Metazoa</taxon>
        <taxon>Chordata</taxon>
        <taxon>Craniata</taxon>
        <taxon>Vertebrata</taxon>
        <taxon>Euteleostomi</taxon>
        <taxon>Actinopterygii</taxon>
        <taxon>Neopterygii</taxon>
        <taxon>Teleostei</taxon>
        <taxon>Neoteleostei</taxon>
        <taxon>Acanthomorphata</taxon>
        <taxon>Ovalentaria</taxon>
        <taxon>Atherinomorphae</taxon>
        <taxon>Cyprinodontiformes</taxon>
        <taxon>Goodeidae</taxon>
        <taxon>Ataeniobius</taxon>
    </lineage>
</organism>